<reference evidence="14 15" key="1">
    <citation type="submission" date="2016-04" db="EMBL/GenBank/DDBJ databases">
        <title>Evolutionary innovation and constraint leading to complex multicellularity in the Ascomycota.</title>
        <authorList>
            <person name="Cisse O."/>
            <person name="Nguyen A."/>
            <person name="Hewitt D.A."/>
            <person name="Jedd G."/>
            <person name="Stajich J.E."/>
        </authorList>
    </citation>
    <scope>NUCLEOTIDE SEQUENCE [LARGE SCALE GENOMIC DNA]</scope>
    <source>
        <strain evidence="14 15">DAH-3</strain>
    </source>
</reference>
<evidence type="ECO:0000313" key="14">
    <source>
        <dbReference type="EMBL" id="OLL23513.1"/>
    </source>
</evidence>
<dbReference type="InterPro" id="IPR056910">
    <property type="entry name" value="TCB1-3_C2"/>
</dbReference>
<dbReference type="SMART" id="SM00239">
    <property type="entry name" value="C2"/>
    <property type="match status" value="6"/>
</dbReference>
<evidence type="ECO:0000259" key="13">
    <source>
        <dbReference type="PROSITE" id="PS51847"/>
    </source>
</evidence>
<organism evidence="14 15">
    <name type="scientific">Neolecta irregularis (strain DAH-3)</name>
    <dbReference type="NCBI Taxonomy" id="1198029"/>
    <lineage>
        <taxon>Eukaryota</taxon>
        <taxon>Fungi</taxon>
        <taxon>Dikarya</taxon>
        <taxon>Ascomycota</taxon>
        <taxon>Taphrinomycotina</taxon>
        <taxon>Neolectales</taxon>
        <taxon>Neolectaceae</taxon>
        <taxon>Neolecta</taxon>
    </lineage>
</organism>
<dbReference type="OrthoDB" id="1029639at2759"/>
<evidence type="ECO:0008006" key="16">
    <source>
        <dbReference type="Google" id="ProtNLM"/>
    </source>
</evidence>
<keyword evidence="9" id="KW-0446">Lipid-binding</keyword>
<dbReference type="Proteomes" id="UP000186594">
    <property type="component" value="Unassembled WGS sequence"/>
</dbReference>
<feature type="domain" description="C2" evidence="12">
    <location>
        <begin position="400"/>
        <end position="512"/>
    </location>
</feature>
<dbReference type="InterPro" id="IPR035892">
    <property type="entry name" value="C2_domain_sf"/>
</dbReference>
<evidence type="ECO:0000256" key="10">
    <source>
        <dbReference type="ARBA" id="ARBA00023136"/>
    </source>
</evidence>
<feature type="domain" description="SMP-LTD" evidence="13">
    <location>
        <begin position="199"/>
        <end position="404"/>
    </location>
</feature>
<name>A0A1U7LLP6_NEOID</name>
<dbReference type="PIRSF" id="PIRSF037232">
    <property type="entry name" value="Tricalbin"/>
    <property type="match status" value="1"/>
</dbReference>
<evidence type="ECO:0000256" key="2">
    <source>
        <dbReference type="ARBA" id="ARBA00022448"/>
    </source>
</evidence>
<evidence type="ECO:0000256" key="8">
    <source>
        <dbReference type="ARBA" id="ARBA00023055"/>
    </source>
</evidence>
<keyword evidence="7" id="KW-1133">Transmembrane helix</keyword>
<feature type="domain" description="C2" evidence="12">
    <location>
        <begin position="1296"/>
        <end position="1417"/>
    </location>
</feature>
<evidence type="ECO:0000256" key="7">
    <source>
        <dbReference type="ARBA" id="ARBA00022989"/>
    </source>
</evidence>
<dbReference type="SUPFAM" id="SSF49562">
    <property type="entry name" value="C2 domain (Calcium/lipid-binding domain, CaLB)"/>
    <property type="match status" value="5"/>
</dbReference>
<comment type="caution">
    <text evidence="14">The sequence shown here is derived from an EMBL/GenBank/DDBJ whole genome shotgun (WGS) entry which is preliminary data.</text>
</comment>
<dbReference type="CDD" id="cd04052">
    <property type="entry name" value="C2B_Tricalbin-like"/>
    <property type="match status" value="1"/>
</dbReference>
<dbReference type="CDD" id="cd04044">
    <property type="entry name" value="C2A_Tricalbin-like"/>
    <property type="match status" value="1"/>
</dbReference>
<comment type="subcellular location">
    <subcellularLocation>
        <location evidence="1">Endoplasmic reticulum membrane</location>
    </subcellularLocation>
</comment>
<dbReference type="InterPro" id="IPR037765">
    <property type="entry name" value="C2B_Tricalbin"/>
</dbReference>
<gene>
    <name evidence="14" type="ORF">NEOLI_001252</name>
</gene>
<feature type="domain" description="C2" evidence="12">
    <location>
        <begin position="536"/>
        <end position="656"/>
    </location>
</feature>
<dbReference type="Pfam" id="PF24920">
    <property type="entry name" value="C2_TCB1"/>
    <property type="match status" value="1"/>
</dbReference>
<feature type="region of interest" description="Disordered" evidence="11">
    <location>
        <begin position="858"/>
        <end position="917"/>
    </location>
</feature>
<keyword evidence="6" id="KW-0256">Endoplasmic reticulum</keyword>
<evidence type="ECO:0000256" key="3">
    <source>
        <dbReference type="ARBA" id="ARBA00022553"/>
    </source>
</evidence>
<dbReference type="InterPro" id="IPR031468">
    <property type="entry name" value="SMP_LBD"/>
</dbReference>
<evidence type="ECO:0000256" key="9">
    <source>
        <dbReference type="ARBA" id="ARBA00023121"/>
    </source>
</evidence>
<dbReference type="Pfam" id="PF00168">
    <property type="entry name" value="C2"/>
    <property type="match status" value="5"/>
</dbReference>
<dbReference type="GO" id="GO:0061817">
    <property type="term" value="P:endoplasmic reticulum-plasma membrane tethering"/>
    <property type="evidence" value="ECO:0007669"/>
    <property type="project" value="InterPro"/>
</dbReference>
<evidence type="ECO:0000256" key="5">
    <source>
        <dbReference type="ARBA" id="ARBA00022737"/>
    </source>
</evidence>
<dbReference type="PANTHER" id="PTHR46980:SF2">
    <property type="entry name" value="TRICALBIN-1-RELATED"/>
    <property type="match status" value="1"/>
</dbReference>
<feature type="region of interest" description="Disordered" evidence="11">
    <location>
        <begin position="1432"/>
        <end position="1454"/>
    </location>
</feature>
<dbReference type="GO" id="GO:0005789">
    <property type="term" value="C:endoplasmic reticulum membrane"/>
    <property type="evidence" value="ECO:0007669"/>
    <property type="project" value="UniProtKB-SubCell"/>
</dbReference>
<dbReference type="STRING" id="1198029.A0A1U7LLP6"/>
<dbReference type="InterPro" id="IPR000008">
    <property type="entry name" value="C2_dom"/>
</dbReference>
<dbReference type="EMBL" id="LXFE01001513">
    <property type="protein sequence ID" value="OLL23513.1"/>
    <property type="molecule type" value="Genomic_DNA"/>
</dbReference>
<evidence type="ECO:0000256" key="6">
    <source>
        <dbReference type="ARBA" id="ARBA00022824"/>
    </source>
</evidence>
<dbReference type="InterPro" id="IPR037761">
    <property type="entry name" value="C2A_Tricalbin"/>
</dbReference>
<protein>
    <recommendedName>
        <fullName evidence="16">Tricalbin-1</fullName>
    </recommendedName>
</protein>
<feature type="domain" description="C2" evidence="12">
    <location>
        <begin position="1041"/>
        <end position="1160"/>
    </location>
</feature>
<dbReference type="Pfam" id="PF25669">
    <property type="entry name" value="SMP_MUG190-like"/>
    <property type="match status" value="2"/>
</dbReference>
<dbReference type="Gene3D" id="2.60.40.150">
    <property type="entry name" value="C2 domain"/>
    <property type="match status" value="5"/>
</dbReference>
<feature type="region of interest" description="Disordered" evidence="11">
    <location>
        <begin position="1277"/>
        <end position="1318"/>
    </location>
</feature>
<dbReference type="InterPro" id="IPR017147">
    <property type="entry name" value="Tricalbin"/>
</dbReference>
<feature type="compositionally biased region" description="Low complexity" evidence="11">
    <location>
        <begin position="1432"/>
        <end position="1448"/>
    </location>
</feature>
<keyword evidence="4" id="KW-0812">Transmembrane</keyword>
<feature type="compositionally biased region" description="Basic and acidic residues" evidence="11">
    <location>
        <begin position="876"/>
        <end position="894"/>
    </location>
</feature>
<dbReference type="GO" id="GO:0071944">
    <property type="term" value="C:cell periphery"/>
    <property type="evidence" value="ECO:0007669"/>
    <property type="project" value="UniProtKB-ARBA"/>
</dbReference>
<dbReference type="CDD" id="cd21678">
    <property type="entry name" value="SMP_TCB"/>
    <property type="match status" value="1"/>
</dbReference>
<keyword evidence="2" id="KW-0813">Transport</keyword>
<evidence type="ECO:0000259" key="12">
    <source>
        <dbReference type="PROSITE" id="PS50004"/>
    </source>
</evidence>
<proteinExistence type="predicted"/>
<dbReference type="InterPro" id="IPR052455">
    <property type="entry name" value="Tricalbin_domain"/>
</dbReference>
<evidence type="ECO:0000256" key="1">
    <source>
        <dbReference type="ARBA" id="ARBA00004586"/>
    </source>
</evidence>
<feature type="region of interest" description="Disordered" evidence="11">
    <location>
        <begin position="80"/>
        <end position="104"/>
    </location>
</feature>
<keyword evidence="5" id="KW-0677">Repeat</keyword>
<evidence type="ECO:0000313" key="15">
    <source>
        <dbReference type="Proteomes" id="UP000186594"/>
    </source>
</evidence>
<evidence type="ECO:0000256" key="11">
    <source>
        <dbReference type="SAM" id="MobiDB-lite"/>
    </source>
</evidence>
<dbReference type="CDD" id="cd04040">
    <property type="entry name" value="C2D_Tricalbin-like"/>
    <property type="match status" value="1"/>
</dbReference>
<evidence type="ECO:0000256" key="4">
    <source>
        <dbReference type="ARBA" id="ARBA00022692"/>
    </source>
</evidence>
<accession>A0A1U7LLP6</accession>
<keyword evidence="8" id="KW-0445">Lipid transport</keyword>
<feature type="compositionally biased region" description="Polar residues" evidence="11">
    <location>
        <begin position="94"/>
        <end position="104"/>
    </location>
</feature>
<dbReference type="PROSITE" id="PS51847">
    <property type="entry name" value="SMP"/>
    <property type="match status" value="1"/>
</dbReference>
<dbReference type="CDD" id="cd04045">
    <property type="entry name" value="C2C_Tricalbin-like"/>
    <property type="match status" value="1"/>
</dbReference>
<sequence length="1454" mass="160353">MAAEEQEHLRLAESRIALQDAEQGAVAHQFHPDASPADKAAAARRNMPASICTNKTSTHGAALITDMSKPAQDVVPNLPPVDPNAAIDAAKSPKSPTLDSSVSSKDTTLAGWEAVGESRDFLQSFLDDSWFGQAWQHAGVVFFVGFCSWIIGRLNGGIAWILIILATAATYYQTSIKALRRNVRDDISRELIKQKLETDNESAEWMNTFLIKFWAIYEPVLSATIIASVDQVLATSTPAFLDSLRLSTFTLGTKPPRIEHVKTYPKSDDEIVLMDWRFSFTPNDLSDLTGKQLKNKVNPKVVLSVRVGKGLISGGMPVLVEDMAFSGLMRIKLRLMYAFPHIQLVDLSFLERPSFEYVLKPLGGDKFGFDIGNVPGLSSFIQEQVHANLGPMMYAPNVFTVNVEQMLSGAPIDSAIGVLQITLYGARGLAGNPDPYVKFSINTHGELDRTKVVKNTSCPRWNETKYLLITGLNESLTLEVFDFNEFRKDKHLGTASFELKSLEADAEQENVVAPIMYNATAKGQVTFDLSYYPTLTATTIQDGTSESIPETVTGIVRFTVHQAKDLDPKLSFVGHLDPFAVFLLNGQEIHTSKKMKRTNNPIWEESFEFLVVNRPSCKLGVMLKDDRGLQKDPQIGSYQIKLDTLMQANQNGRDWFALANCNSGKIKLSAQWKPIAMTGGIHGTGGYSMPIGVMRFHFKAAKDVRNVEAKTGGKSDPYVRIMVLNDVRAKTVVIQSELNPHWDEILYVPLHSEKEIYTLEVMDWQNLTHDRSLGFTEVSASDLIKQDENNGEYLENSARVERTEPLISRSNHNSAKGHLIYNASFYPCLNVADPMGTGNDTSMETETDLDLATDYDVSDGEASLHRKMSKVPEPSKTPDKVTESAHGSSEHLESLQESASSNNSSKKRKVSPPKVHLTPEELLNHNSGILIWNIIEAEVVKKDSYLQIYLDDLPNPSYTSSKTRSKHAKFDEVGDGFVRELDLSLIRMRLMDKDTNSDDDVIAKIQGSTHTILKQALNNPTDITLRGNDGSSLCKVKISLKYIPVKIHIDARESVNNMGNLRLDVLSGTNLPAADRSGFSDPYCVFELNDEKVHKTKIIKKTLNPTWTDETFTVAVPNRSTAQFWVKVYDWDRGNKDDFLGASPIDLSQLEPMSASTQKLILDGKSGDIKVRLLFQPEYVTRQRRGSSGFASTFAHTGVRALSTVAGAPVRLVGGVERGVGHGLGQLLGRKGSKLREVAPEDQDVAVDVVASGGGIMGGTNGTFAITEDKKTIPLDNAVPDQTAIGPGDARMEFTPSKTPSLDHRRTPSSITSRASLHNGSMGDMGIAQITILEGSGFPDEKIQVRIRNSKKELYKTKSVKSSNPQWNEDFHFTAFGSDTLIVSVYQHHSLKSDEEVGSTSFALEQHAAGDVTLTIGDAKLRLRLNFKPTDASSMKSASRSSRLRALSPFNNNK</sequence>
<dbReference type="CDD" id="cd00030">
    <property type="entry name" value="C2"/>
    <property type="match status" value="1"/>
</dbReference>
<dbReference type="InterPro" id="IPR037756">
    <property type="entry name" value="C2D_Tricalbin"/>
</dbReference>
<keyword evidence="15" id="KW-1185">Reference proteome</keyword>
<feature type="compositionally biased region" description="Polar residues" evidence="11">
    <location>
        <begin position="1308"/>
        <end position="1318"/>
    </location>
</feature>
<dbReference type="PANTHER" id="PTHR46980">
    <property type="entry name" value="TRICALBIN-1-RELATED"/>
    <property type="match status" value="1"/>
</dbReference>
<dbReference type="GO" id="GO:0006869">
    <property type="term" value="P:lipid transport"/>
    <property type="evidence" value="ECO:0007669"/>
    <property type="project" value="UniProtKB-KW"/>
</dbReference>
<dbReference type="OMA" id="VLMDDYM"/>
<keyword evidence="3" id="KW-0597">Phosphoprotein</keyword>
<dbReference type="InterPro" id="IPR037762">
    <property type="entry name" value="C2C_Tricalbin"/>
</dbReference>
<feature type="domain" description="C2" evidence="12">
    <location>
        <begin position="677"/>
        <end position="793"/>
    </location>
</feature>
<dbReference type="GO" id="GO:0008289">
    <property type="term" value="F:lipid binding"/>
    <property type="evidence" value="ECO:0007669"/>
    <property type="project" value="UniProtKB-KW"/>
</dbReference>
<keyword evidence="10" id="KW-0472">Membrane</keyword>
<dbReference type="PROSITE" id="PS50004">
    <property type="entry name" value="C2"/>
    <property type="match status" value="5"/>
</dbReference>